<dbReference type="PRINTS" id="PR00032">
    <property type="entry name" value="HTHARAC"/>
</dbReference>
<keyword evidence="2 5" id="KW-0238">DNA-binding</keyword>
<evidence type="ECO:0000256" key="1">
    <source>
        <dbReference type="ARBA" id="ARBA00023015"/>
    </source>
</evidence>
<dbReference type="Pfam" id="PF12833">
    <property type="entry name" value="HTH_18"/>
    <property type="match status" value="1"/>
</dbReference>
<evidence type="ECO:0000256" key="3">
    <source>
        <dbReference type="ARBA" id="ARBA00023163"/>
    </source>
</evidence>
<dbReference type="InterPro" id="IPR014710">
    <property type="entry name" value="RmlC-like_jellyroll"/>
</dbReference>
<dbReference type="InterPro" id="IPR018060">
    <property type="entry name" value="HTH_AraC"/>
</dbReference>
<reference evidence="6" key="1">
    <citation type="journal article" date="2017" name="Genome Announc.">
        <title>Draft Genome Sequence of Terrimicrobium sacchariphilum NM-5T, a Facultative Anaerobic Soil Bacterium of the Class Spartobacteria.</title>
        <authorList>
            <person name="Qiu Y.L."/>
            <person name="Tourlousse D.M."/>
            <person name="Matsuura N."/>
            <person name="Ohashi A."/>
            <person name="Sekiguchi Y."/>
        </authorList>
    </citation>
    <scope>NUCLEOTIDE SEQUENCE [LARGE SCALE GENOMIC DNA]</scope>
    <source>
        <strain evidence="6">NM-5</strain>
    </source>
</reference>
<name>A0A146GD63_TERSA</name>
<keyword evidence="3" id="KW-0804">Transcription</keyword>
<keyword evidence="6" id="KW-1185">Reference proteome</keyword>
<organism evidence="5 6">
    <name type="scientific">Terrimicrobium sacchariphilum</name>
    <dbReference type="NCBI Taxonomy" id="690879"/>
    <lineage>
        <taxon>Bacteria</taxon>
        <taxon>Pseudomonadati</taxon>
        <taxon>Verrucomicrobiota</taxon>
        <taxon>Terrimicrobiia</taxon>
        <taxon>Terrimicrobiales</taxon>
        <taxon>Terrimicrobiaceae</taxon>
        <taxon>Terrimicrobium</taxon>
    </lineage>
</organism>
<evidence type="ECO:0000313" key="5">
    <source>
        <dbReference type="EMBL" id="GAT35291.1"/>
    </source>
</evidence>
<dbReference type="SMART" id="SM00342">
    <property type="entry name" value="HTH_ARAC"/>
    <property type="match status" value="1"/>
</dbReference>
<dbReference type="PROSITE" id="PS01124">
    <property type="entry name" value="HTH_ARAC_FAMILY_2"/>
    <property type="match status" value="1"/>
</dbReference>
<dbReference type="Proteomes" id="UP000076023">
    <property type="component" value="Unassembled WGS sequence"/>
</dbReference>
<dbReference type="EMBL" id="BDCO01000003">
    <property type="protein sequence ID" value="GAT35291.1"/>
    <property type="molecule type" value="Genomic_DNA"/>
</dbReference>
<dbReference type="InParanoid" id="A0A146GD63"/>
<gene>
    <name evidence="5" type="ORF">TSACC_3356</name>
</gene>
<dbReference type="InterPro" id="IPR037923">
    <property type="entry name" value="HTH-like"/>
</dbReference>
<protein>
    <submittedName>
        <fullName evidence="5">AraC-type DNA-binding protein</fullName>
    </submittedName>
</protein>
<dbReference type="GO" id="GO:0043565">
    <property type="term" value="F:sequence-specific DNA binding"/>
    <property type="evidence" value="ECO:0007669"/>
    <property type="project" value="InterPro"/>
</dbReference>
<dbReference type="Gene3D" id="2.60.120.10">
    <property type="entry name" value="Jelly Rolls"/>
    <property type="match status" value="1"/>
</dbReference>
<dbReference type="SUPFAM" id="SSF46689">
    <property type="entry name" value="Homeodomain-like"/>
    <property type="match status" value="2"/>
</dbReference>
<dbReference type="PANTHER" id="PTHR46796">
    <property type="entry name" value="HTH-TYPE TRANSCRIPTIONAL ACTIVATOR RHAS-RELATED"/>
    <property type="match status" value="1"/>
</dbReference>
<dbReference type="STRING" id="690879.TSACC_3356"/>
<evidence type="ECO:0000313" key="6">
    <source>
        <dbReference type="Proteomes" id="UP000076023"/>
    </source>
</evidence>
<sequence>MNGDPGLELLNPTRWREVLEDASSRTLRFVAGARHIMPERTTCADHAHYAAEIVYHPRGVGRTRVNRMVTQFSAGDIVVYAPREIHDQHAEEECEDVCIQVALPPAAARRLRYGFLLGGVEGDWLVEEIEALSRSYGDGSALDQRVLDLRVTAVLLALVKRACEASESLRISTTERYVRKAEQYVREHFADIASLRQIADHVGLSESHLRHLFRSARKRSLVGYLREVRLNRAKVLLATSPHGLKQIAGMCGFTDEYYFSAVFRKVVGTPPGQYRLRQNPAQELAAASPA</sequence>
<dbReference type="OrthoDB" id="187430at2"/>
<keyword evidence="1" id="KW-0805">Transcription regulation</keyword>
<proteinExistence type="predicted"/>
<dbReference type="InterPro" id="IPR003313">
    <property type="entry name" value="AraC-bd"/>
</dbReference>
<feature type="domain" description="HTH araC/xylS-type" evidence="4">
    <location>
        <begin position="179"/>
        <end position="277"/>
    </location>
</feature>
<dbReference type="Pfam" id="PF02311">
    <property type="entry name" value="AraC_binding"/>
    <property type="match status" value="1"/>
</dbReference>
<dbReference type="RefSeq" id="WP_075081118.1">
    <property type="nucleotide sequence ID" value="NZ_BDCO01000003.1"/>
</dbReference>
<comment type="caution">
    <text evidence="5">The sequence shown here is derived from an EMBL/GenBank/DDBJ whole genome shotgun (WGS) entry which is preliminary data.</text>
</comment>
<dbReference type="InterPro" id="IPR050204">
    <property type="entry name" value="AraC_XylS_family_regulators"/>
</dbReference>
<dbReference type="SUPFAM" id="SSF51215">
    <property type="entry name" value="Regulatory protein AraC"/>
    <property type="match status" value="1"/>
</dbReference>
<dbReference type="Gene3D" id="1.10.10.60">
    <property type="entry name" value="Homeodomain-like"/>
    <property type="match status" value="1"/>
</dbReference>
<dbReference type="InterPro" id="IPR020449">
    <property type="entry name" value="Tscrpt_reg_AraC-type_HTH"/>
</dbReference>
<evidence type="ECO:0000259" key="4">
    <source>
        <dbReference type="PROSITE" id="PS01124"/>
    </source>
</evidence>
<accession>A0A146GD63</accession>
<evidence type="ECO:0000256" key="2">
    <source>
        <dbReference type="ARBA" id="ARBA00023125"/>
    </source>
</evidence>
<dbReference type="GO" id="GO:0003700">
    <property type="term" value="F:DNA-binding transcription factor activity"/>
    <property type="evidence" value="ECO:0007669"/>
    <property type="project" value="InterPro"/>
</dbReference>
<dbReference type="AlphaFoldDB" id="A0A146GD63"/>
<dbReference type="InterPro" id="IPR009057">
    <property type="entry name" value="Homeodomain-like_sf"/>
</dbReference>